<evidence type="ECO:0000256" key="1">
    <source>
        <dbReference type="PROSITE-ProRule" id="PRU00339"/>
    </source>
</evidence>
<dbReference type="InterPro" id="IPR019734">
    <property type="entry name" value="TPR_rpt"/>
</dbReference>
<feature type="repeat" description="TPR" evidence="1">
    <location>
        <begin position="187"/>
        <end position="220"/>
    </location>
</feature>
<dbReference type="InterPro" id="IPR011990">
    <property type="entry name" value="TPR-like_helical_dom_sf"/>
</dbReference>
<proteinExistence type="predicted"/>
<comment type="caution">
    <text evidence="2">The sequence shown here is derived from an EMBL/GenBank/DDBJ whole genome shotgun (WGS) entry which is preliminary data.</text>
</comment>
<dbReference type="AlphaFoldDB" id="A0A367ZS62"/>
<dbReference type="Pfam" id="PF13432">
    <property type="entry name" value="TPR_16"/>
    <property type="match status" value="1"/>
</dbReference>
<evidence type="ECO:0000313" key="3">
    <source>
        <dbReference type="Proteomes" id="UP000252355"/>
    </source>
</evidence>
<dbReference type="GO" id="GO:0000030">
    <property type="term" value="F:mannosyltransferase activity"/>
    <property type="evidence" value="ECO:0007669"/>
    <property type="project" value="TreeGrafter"/>
</dbReference>
<name>A0A367ZS62_9BACT</name>
<dbReference type="PANTHER" id="PTHR44216">
    <property type="entry name" value="PROTEIN O-MANNOSYL-TRANSFERASE TMTC2"/>
    <property type="match status" value="1"/>
</dbReference>
<evidence type="ECO:0000313" key="2">
    <source>
        <dbReference type="EMBL" id="RCK80958.1"/>
    </source>
</evidence>
<dbReference type="Proteomes" id="UP000252355">
    <property type="component" value="Unassembled WGS sequence"/>
</dbReference>
<keyword evidence="1" id="KW-0802">TPR repeat</keyword>
<sequence length="438" mass="48320">MRTAASVSHDQGKYFSQGEIPMNHRLLRSPAGPVWLFLLLAWALAVSPSPAAPPAAPGGGTNAAVAAPADEANLIAPPAREAYQQGLALLRDGRVFPAIQSMLTAWKADAQNPVLLSRLGRLIAEFGETRLAEGREMLARLMVLRKDNASEEERVAYARTLFLVEPFKLTEAESILRNILKTNPQSADALIALGDLDLFRGHPQNALESFKQARTLRPADKRALFGIAEALIALKKEAEALDALHTALVAAPRDPWAHVRMGRGLLKLGQPITASRHFKLALEADPDYLPAHLAYVAQLLPNVGDMTAWKHLQAAQRLDPENPQVYYWLGYFQEMRGHIDRAVENYEIAESFGPQAVEAKLRLARIFAGIGHRFPGNVFSNEDFMAQKEYQLFYDGERALRLLREVQALAPDHPETPFITATIEKLETSLARIEGAGQ</sequence>
<dbReference type="PROSITE" id="PS50005">
    <property type="entry name" value="TPR"/>
    <property type="match status" value="2"/>
</dbReference>
<organism evidence="2 3">
    <name type="scientific">Candidatus Ozemobacter sibiricus</name>
    <dbReference type="NCBI Taxonomy" id="2268124"/>
    <lineage>
        <taxon>Bacteria</taxon>
        <taxon>Candidatus Ozemobacteria</taxon>
        <taxon>Candidatus Ozemobacterales</taxon>
        <taxon>Candidatus Ozemobacteraceae</taxon>
        <taxon>Candidatus Ozemobacter</taxon>
    </lineage>
</organism>
<dbReference type="Gene3D" id="1.25.40.10">
    <property type="entry name" value="Tetratricopeptide repeat domain"/>
    <property type="match status" value="2"/>
</dbReference>
<dbReference type="SUPFAM" id="SSF48452">
    <property type="entry name" value="TPR-like"/>
    <property type="match status" value="1"/>
</dbReference>
<gene>
    <name evidence="2" type="ORF">OZSIB_2335</name>
</gene>
<dbReference type="SMART" id="SM00028">
    <property type="entry name" value="TPR"/>
    <property type="match status" value="4"/>
</dbReference>
<reference evidence="2 3" key="1">
    <citation type="submission" date="2018-05" db="EMBL/GenBank/DDBJ databases">
        <title>A metagenomic window into the 2 km-deep terrestrial subsurface aquifer revealed taxonomically and functionally diverse microbial community comprising novel uncultured bacterial lineages.</title>
        <authorList>
            <person name="Kadnikov V.V."/>
            <person name="Mardanov A.V."/>
            <person name="Beletsky A.V."/>
            <person name="Banks D."/>
            <person name="Pimenov N.V."/>
            <person name="Frank Y.A."/>
            <person name="Karnachuk O.V."/>
            <person name="Ravin N.V."/>
        </authorList>
    </citation>
    <scope>NUCLEOTIDE SEQUENCE [LARGE SCALE GENOMIC DNA]</scope>
    <source>
        <strain evidence="2">BY5</strain>
    </source>
</reference>
<feature type="repeat" description="TPR" evidence="1">
    <location>
        <begin position="323"/>
        <end position="356"/>
    </location>
</feature>
<dbReference type="EMBL" id="QOQW01000003">
    <property type="protein sequence ID" value="RCK80958.1"/>
    <property type="molecule type" value="Genomic_DNA"/>
</dbReference>
<protein>
    <submittedName>
        <fullName evidence="2">TPR repeat protein</fullName>
    </submittedName>
</protein>
<dbReference type="GO" id="GO:0035269">
    <property type="term" value="P:protein O-linked glycosylation via mannose"/>
    <property type="evidence" value="ECO:0007669"/>
    <property type="project" value="TreeGrafter"/>
</dbReference>
<dbReference type="PANTHER" id="PTHR44216:SF3">
    <property type="entry name" value="PROTEIN O-MANNOSYL-TRANSFERASE TMTC2"/>
    <property type="match status" value="1"/>
</dbReference>
<dbReference type="InterPro" id="IPR052384">
    <property type="entry name" value="TMTC_O-mannosyltransferase"/>
</dbReference>
<accession>A0A367ZS62</accession>